<dbReference type="Pfam" id="PF00646">
    <property type="entry name" value="F-box"/>
    <property type="match status" value="1"/>
</dbReference>
<proteinExistence type="predicted"/>
<gene>
    <name evidence="2" type="ORF">KCV03_g2256</name>
</gene>
<dbReference type="InterPro" id="IPR036047">
    <property type="entry name" value="F-box-like_dom_sf"/>
</dbReference>
<feature type="domain" description="F-box" evidence="1">
    <location>
        <begin position="20"/>
        <end position="66"/>
    </location>
</feature>
<dbReference type="Proteomes" id="UP000767238">
    <property type="component" value="Unassembled WGS sequence"/>
</dbReference>
<reference evidence="2" key="2">
    <citation type="submission" date="2021-08" db="EMBL/GenBank/DDBJ databases">
        <authorList>
            <person name="Gostincar C."/>
            <person name="Sun X."/>
            <person name="Song Z."/>
            <person name="Gunde-Cimerman N."/>
        </authorList>
    </citation>
    <scope>NUCLEOTIDE SEQUENCE</scope>
    <source>
        <strain evidence="2">EXF-8016</strain>
    </source>
</reference>
<organism evidence="2 3">
    <name type="scientific">Aureobasidium melanogenum</name>
    <name type="common">Aureobasidium pullulans var. melanogenum</name>
    <dbReference type="NCBI Taxonomy" id="46634"/>
    <lineage>
        <taxon>Eukaryota</taxon>
        <taxon>Fungi</taxon>
        <taxon>Dikarya</taxon>
        <taxon>Ascomycota</taxon>
        <taxon>Pezizomycotina</taxon>
        <taxon>Dothideomycetes</taxon>
        <taxon>Dothideomycetidae</taxon>
        <taxon>Dothideales</taxon>
        <taxon>Saccotheciaceae</taxon>
        <taxon>Aureobasidium</taxon>
    </lineage>
</organism>
<name>A0A9P8GLW1_AURME</name>
<sequence>MDDPALLADTNAMASSSPTRATLSTLPVEMLDRILQLVDNSDLINLRYVSKYICAVANRPFAFRNFRTRRHVVTEHSLKALLAISAHETFGAYFKDIIFSPARALRAVLESDDSENDGIVVDDSFVQSGRFSDLMQQVLFNLKQHSDSIAIGVHEGYCSGHGCHDQYFMASKRQLFHGERAFCEAAELGTVFETPETLELIFTEMHAAAINIDGLSIIFARHSCYEARCRTRKAIEKFFSSHNASIDLHLQWDSDGNLEYKHLQSCLRFSGSSLLFDRRYFRDDVLLLDYAVQQLADKSLSELNLRDLHVGYLASLDMYFAQSLRTVILDDINLGSIFFAENLYSNMFERLSELRDLRYCKLHRLHYILQQENEMSPHVMRTKNGTYRSQWESLLLIFPDGKFEFEIQGADVSQKLRDLAAYTAAAERGKVRKTDTDREVVDYRVIGAGVPILEQQDPEYSSSALVTY</sequence>
<evidence type="ECO:0000259" key="1">
    <source>
        <dbReference type="PROSITE" id="PS50181"/>
    </source>
</evidence>
<protein>
    <recommendedName>
        <fullName evidence="1">F-box domain-containing protein</fullName>
    </recommendedName>
</protein>
<dbReference type="InterPro" id="IPR001810">
    <property type="entry name" value="F-box_dom"/>
</dbReference>
<dbReference type="SUPFAM" id="SSF81383">
    <property type="entry name" value="F-box domain"/>
    <property type="match status" value="1"/>
</dbReference>
<reference evidence="2" key="1">
    <citation type="journal article" date="2021" name="J Fungi (Basel)">
        <title>Virulence traits and population genomics of the black yeast Aureobasidium melanogenum.</title>
        <authorList>
            <person name="Cernosa A."/>
            <person name="Sun X."/>
            <person name="Gostincar C."/>
            <person name="Fang C."/>
            <person name="Gunde-Cimerman N."/>
            <person name="Song Z."/>
        </authorList>
    </citation>
    <scope>NUCLEOTIDE SEQUENCE</scope>
    <source>
        <strain evidence="2">EXF-8016</strain>
    </source>
</reference>
<accession>A0A9P8GLW1</accession>
<dbReference type="EMBL" id="JAHFYH010000010">
    <property type="protein sequence ID" value="KAH0227493.1"/>
    <property type="molecule type" value="Genomic_DNA"/>
</dbReference>
<feature type="non-terminal residue" evidence="2">
    <location>
        <position position="468"/>
    </location>
</feature>
<evidence type="ECO:0000313" key="2">
    <source>
        <dbReference type="EMBL" id="KAH0227493.1"/>
    </source>
</evidence>
<dbReference type="OrthoDB" id="3945200at2759"/>
<evidence type="ECO:0000313" key="3">
    <source>
        <dbReference type="Proteomes" id="UP000767238"/>
    </source>
</evidence>
<dbReference type="PROSITE" id="PS50181">
    <property type="entry name" value="FBOX"/>
    <property type="match status" value="1"/>
</dbReference>
<comment type="caution">
    <text evidence="2">The sequence shown here is derived from an EMBL/GenBank/DDBJ whole genome shotgun (WGS) entry which is preliminary data.</text>
</comment>
<dbReference type="AlphaFoldDB" id="A0A9P8GLW1"/>